<feature type="chain" id="PRO_5024320403" description="Tetratricopeptide repeat protein" evidence="2">
    <location>
        <begin position="30"/>
        <end position="1008"/>
    </location>
</feature>
<evidence type="ECO:0000313" key="3">
    <source>
        <dbReference type="EMBL" id="KAA5543251.1"/>
    </source>
</evidence>
<keyword evidence="1" id="KW-0175">Coiled coil</keyword>
<accession>A0A5M6D6V0</accession>
<dbReference type="AlphaFoldDB" id="A0A5M6D6V0"/>
<reference evidence="3 4" key="1">
    <citation type="submission" date="2019-08" db="EMBL/GenBank/DDBJ databases">
        <authorList>
            <person name="Dhanesh K."/>
            <person name="Kumar G."/>
            <person name="Sasikala C."/>
            <person name="Venkata Ramana C."/>
        </authorList>
    </citation>
    <scope>NUCLEOTIDE SEQUENCE [LARGE SCALE GENOMIC DNA]</scope>
    <source>
        <strain evidence="3 4">JC645</strain>
    </source>
</reference>
<protein>
    <recommendedName>
        <fullName evidence="5">Tetratricopeptide repeat protein</fullName>
    </recommendedName>
</protein>
<dbReference type="InterPro" id="IPR011990">
    <property type="entry name" value="TPR-like_helical_dom_sf"/>
</dbReference>
<sequence>MTKLIRAPGFRLVLALAVSSACLTPALRAEGEPAEAFIKQLRNAGYFDTAIAYLERADQLPGVDPSFVAAIPLEKAQTYIDMALRSRNAEARDEAFANAEAALQQFLTDGDHPRASEARLQLGKLQMIRAAQLLAGEPDPAKQKQAKQSYLAASKTFDGIVGDLRQKLEQMRGQKIDPATDPQAAALRDQYRFEFLQSQLNAAEAITLAAKTDEDPAKNAKSQLQDAAKRFTELNEKYASYVPGALALMHLGQVNELQGNDQAAMDRYLEMLDQPDAAPLRDAKFLAASGLIRLYLKSDPPKYSNAIDRVGGWVREIRPNEESTPSVQEFRMELAKAYLAKAADDSLKKGEIGRAKSEGRQLLLAASKVPGPHVEQAQQMLADLGIEQDTETLPTAEPPKSFDDAMEKAREVLQVTSDLEKALEILAKRDESNSDLQQQKDDIEQQIRESRSIGIQTLRAGLAMINSDTDNESVNQARQILTYFLYQDQKHRDAAVVGSFLARNAPGSDVGLKGGLMALTSLQMLLSEVPEEENGGLISQLESLGDYLSKTWPNDPQAAAAKGIQIRLMLQKDDFQGAKELIDQMAAGNERAMFRRLLGQLLWNQSIMTRSQKNDPTTADRLVGEAKASLQAGLDGIEGNLVETEGMQAAAVLAKVHLLLGESSEALKVLDHPKYGPLNLLGKIDAPSENFAGDVYSTELKALVGQMLNSQDPGTYLDRMTKTMETLRESFDGPESQTRLTQTYMRLASDLREQLDSASPAKRGKLIEAFREMLKRISDSTSDQATLRWVGQTLMSMGESLMEPGQNKATGQAADLISQAAETFKSLDNTDDVTTAYLLARSQRLVGEYKDALDALEKILVDKPTMLDAQFEGAQAYESWAGELKPAVAYKAYTAALTGARPNDTDKQNTIWGWAKISKQTNRNPAFKEKFFESRYHVALCLFLMGRAADRDSDIRKAIKDIKQIATLYPEMGGPAQRGKYNALLKEAQRAVGDKPTGLETPSAASGS</sequence>
<organism evidence="3 4">
    <name type="scientific">Roseiconus nitratireducens</name>
    <dbReference type="NCBI Taxonomy" id="2605748"/>
    <lineage>
        <taxon>Bacteria</taxon>
        <taxon>Pseudomonadati</taxon>
        <taxon>Planctomycetota</taxon>
        <taxon>Planctomycetia</taxon>
        <taxon>Pirellulales</taxon>
        <taxon>Pirellulaceae</taxon>
        <taxon>Roseiconus</taxon>
    </lineage>
</organism>
<feature type="signal peptide" evidence="2">
    <location>
        <begin position="1"/>
        <end position="29"/>
    </location>
</feature>
<dbReference type="EMBL" id="VWOX01000006">
    <property type="protein sequence ID" value="KAA5543251.1"/>
    <property type="molecule type" value="Genomic_DNA"/>
</dbReference>
<comment type="caution">
    <text evidence="3">The sequence shown here is derived from an EMBL/GenBank/DDBJ whole genome shotgun (WGS) entry which is preliminary data.</text>
</comment>
<dbReference type="SUPFAM" id="SSF48452">
    <property type="entry name" value="TPR-like"/>
    <property type="match status" value="1"/>
</dbReference>
<proteinExistence type="predicted"/>
<keyword evidence="2" id="KW-0732">Signal</keyword>
<evidence type="ECO:0008006" key="5">
    <source>
        <dbReference type="Google" id="ProtNLM"/>
    </source>
</evidence>
<dbReference type="PROSITE" id="PS51257">
    <property type="entry name" value="PROKAR_LIPOPROTEIN"/>
    <property type="match status" value="1"/>
</dbReference>
<evidence type="ECO:0000313" key="4">
    <source>
        <dbReference type="Proteomes" id="UP000324479"/>
    </source>
</evidence>
<dbReference type="Proteomes" id="UP000324479">
    <property type="component" value="Unassembled WGS sequence"/>
</dbReference>
<feature type="coiled-coil region" evidence="1">
    <location>
        <begin position="426"/>
        <end position="453"/>
    </location>
</feature>
<dbReference type="Gene3D" id="1.25.40.10">
    <property type="entry name" value="Tetratricopeptide repeat domain"/>
    <property type="match status" value="1"/>
</dbReference>
<name>A0A5M6D6V0_9BACT</name>
<evidence type="ECO:0000256" key="2">
    <source>
        <dbReference type="SAM" id="SignalP"/>
    </source>
</evidence>
<keyword evidence="4" id="KW-1185">Reference proteome</keyword>
<gene>
    <name evidence="3" type="ORF">FYK55_13320</name>
</gene>
<evidence type="ECO:0000256" key="1">
    <source>
        <dbReference type="SAM" id="Coils"/>
    </source>
</evidence>
<dbReference type="RefSeq" id="WP_150076916.1">
    <property type="nucleotide sequence ID" value="NZ_VWOX01000006.1"/>
</dbReference>